<dbReference type="RefSeq" id="WP_353068520.1">
    <property type="nucleotide sequence ID" value="NZ_CP132932.1"/>
</dbReference>
<feature type="domain" description="Ig-like" evidence="3">
    <location>
        <begin position="69"/>
        <end position="150"/>
    </location>
</feature>
<keyword evidence="2" id="KW-1015">Disulfide bond</keyword>
<evidence type="ECO:0000313" key="4">
    <source>
        <dbReference type="EMBL" id="XCB25684.1"/>
    </source>
</evidence>
<keyword evidence="1" id="KW-0732">Signal</keyword>
<dbReference type="SUPFAM" id="SSF48726">
    <property type="entry name" value="Immunoglobulin"/>
    <property type="match status" value="3"/>
</dbReference>
<evidence type="ECO:0000256" key="2">
    <source>
        <dbReference type="ARBA" id="ARBA00023157"/>
    </source>
</evidence>
<dbReference type="GO" id="GO:0005886">
    <property type="term" value="C:plasma membrane"/>
    <property type="evidence" value="ECO:0007669"/>
    <property type="project" value="TreeGrafter"/>
</dbReference>
<dbReference type="PROSITE" id="PS50835">
    <property type="entry name" value="IG_LIKE"/>
    <property type="match status" value="2"/>
</dbReference>
<protein>
    <recommendedName>
        <fullName evidence="3">Ig-like domain-containing protein</fullName>
    </recommendedName>
</protein>
<dbReference type="InterPro" id="IPR013320">
    <property type="entry name" value="ConA-like_dom_sf"/>
</dbReference>
<name>A0AAU7Z9U1_9BACT</name>
<dbReference type="KEGG" id="temp:RBB75_14690"/>
<dbReference type="InterPro" id="IPR003599">
    <property type="entry name" value="Ig_sub"/>
</dbReference>
<feature type="domain" description="Ig-like" evidence="3">
    <location>
        <begin position="333"/>
        <end position="420"/>
    </location>
</feature>
<dbReference type="InterPro" id="IPR050958">
    <property type="entry name" value="Cell_Adh-Cytoskel_Orgn"/>
</dbReference>
<sequence length="735" mass="73420">MQKVAASFDSLIASSLFPSRRVMVGSAPRSSRLGMLRSGCIQLLTATLVLLVMTACGGGGGGSNSSQSPTITTQPANQAVTVGQTATFSVTATGTAPLTYQWSNNGTAIAGATSSTYTTPATAIGDNSSKFTVTISNSSGSANSNPATLTVTIGLPVITTQPVSVNVCDNASATLSVTATNAGTYQWSLNGSPITGATSSSYFIASASAIDAGSYTVTVTNAAGSVTSQAATVLVGTSITSNPASLSIAQGQTAAFSVAAAGDAPFSYQWYIITPGGSTGAAIAGATASTYTTPVEGLGSSGSQYYVTVTDTCGTVLTSTSATLTVTAGNVPPTITVQPVRQTAAVGSTPTFSVTAVGPGTLTYQWYRIPAGSTTGTASAAPISGATAATYTVPATSTTATNDQDGYYVIVSNSYGQAVSQSAILAIGAGIVITQQPVTLYVSAGASATLSVTATSTAPLTYQWYRAAPGTTVFNAIAGATGATYTQASTATTDSGSVFRVVVSNGSTASVTSSSASLFVGALPTIGNLCTGWTAVGSAQPPSPPPCAIQFFATASNNQTSAIVWPSLIPTGNLRISFTVATSNATTPPADGYAMVLGDPSLGATLSKNGAFGSGLGAQGIPGVVVVFDDYHDTNDPPVPYIAVTRGETNLFRNPYFFLNTNVPPLATPGATVSHDYVVSVVQGAMTVTIDGLQVFSGSVTVPPVAYLYFTASTGDFTEQTVISNVSATVAAPSN</sequence>
<dbReference type="InterPro" id="IPR007110">
    <property type="entry name" value="Ig-like_dom"/>
</dbReference>
<dbReference type="GO" id="GO:0007156">
    <property type="term" value="P:homophilic cell adhesion via plasma membrane adhesion molecules"/>
    <property type="evidence" value="ECO:0007669"/>
    <property type="project" value="TreeGrafter"/>
</dbReference>
<dbReference type="InterPro" id="IPR036179">
    <property type="entry name" value="Ig-like_dom_sf"/>
</dbReference>
<gene>
    <name evidence="4" type="ORF">RBB75_14690</name>
</gene>
<dbReference type="Gene3D" id="2.60.40.10">
    <property type="entry name" value="Immunoglobulins"/>
    <property type="match status" value="5"/>
</dbReference>
<organism evidence="4">
    <name type="scientific">Tunturiibacter empetritectus</name>
    <dbReference type="NCBI Taxonomy" id="3069691"/>
    <lineage>
        <taxon>Bacteria</taxon>
        <taxon>Pseudomonadati</taxon>
        <taxon>Acidobacteriota</taxon>
        <taxon>Terriglobia</taxon>
        <taxon>Terriglobales</taxon>
        <taxon>Acidobacteriaceae</taxon>
        <taxon>Tunturiibacter</taxon>
    </lineage>
</organism>
<evidence type="ECO:0000256" key="1">
    <source>
        <dbReference type="ARBA" id="ARBA00022729"/>
    </source>
</evidence>
<evidence type="ECO:0000259" key="3">
    <source>
        <dbReference type="PROSITE" id="PS50835"/>
    </source>
</evidence>
<dbReference type="Pfam" id="PF13927">
    <property type="entry name" value="Ig_3"/>
    <property type="match status" value="2"/>
</dbReference>
<dbReference type="AlphaFoldDB" id="A0AAU7Z9U1"/>
<dbReference type="SUPFAM" id="SSF49899">
    <property type="entry name" value="Concanavalin A-like lectins/glucanases"/>
    <property type="match status" value="1"/>
</dbReference>
<reference evidence="4" key="2">
    <citation type="journal article" date="2024" name="Environ. Microbiol.">
        <title>Genome analysis and description of Tunturibacter gen. nov. expands the diversity of Terriglobia in tundra soils.</title>
        <authorList>
            <person name="Messyasz A."/>
            <person name="Mannisto M.K."/>
            <person name="Kerkhof L.J."/>
            <person name="Haggblom M.M."/>
        </authorList>
    </citation>
    <scope>NUCLEOTIDE SEQUENCE</scope>
    <source>
        <strain evidence="4">M8UP23</strain>
    </source>
</reference>
<dbReference type="PANTHER" id="PTHR45080">
    <property type="entry name" value="CONTACTIN 5"/>
    <property type="match status" value="1"/>
</dbReference>
<accession>A0AAU7Z9U1</accession>
<proteinExistence type="predicted"/>
<dbReference type="PANTHER" id="PTHR45080:SF8">
    <property type="entry name" value="IG-LIKE DOMAIN-CONTAINING PROTEIN"/>
    <property type="match status" value="1"/>
</dbReference>
<dbReference type="EMBL" id="CP132932">
    <property type="protein sequence ID" value="XCB25684.1"/>
    <property type="molecule type" value="Genomic_DNA"/>
</dbReference>
<dbReference type="InterPro" id="IPR013783">
    <property type="entry name" value="Ig-like_fold"/>
</dbReference>
<dbReference type="SMART" id="SM00409">
    <property type="entry name" value="IG"/>
    <property type="match status" value="5"/>
</dbReference>
<reference evidence="4" key="1">
    <citation type="submission" date="2023-08" db="EMBL/GenBank/DDBJ databases">
        <authorList>
            <person name="Messyasz A."/>
            <person name="Mannisto M.K."/>
            <person name="Kerkhof L.J."/>
            <person name="Haggblom M."/>
        </authorList>
    </citation>
    <scope>NUCLEOTIDE SEQUENCE</scope>
    <source>
        <strain evidence="4">M8UP23</strain>
    </source>
</reference>